<protein>
    <recommendedName>
        <fullName evidence="7">Integrase catalytic domain-containing protein</fullName>
    </recommendedName>
</protein>
<keyword evidence="3" id="KW-0540">Nuclease</keyword>
<dbReference type="InterPro" id="IPR036397">
    <property type="entry name" value="RNaseH_sf"/>
</dbReference>
<dbReference type="GO" id="GO:0003676">
    <property type="term" value="F:nucleic acid binding"/>
    <property type="evidence" value="ECO:0007669"/>
    <property type="project" value="InterPro"/>
</dbReference>
<evidence type="ECO:0000313" key="9">
    <source>
        <dbReference type="Proteomes" id="UP000471633"/>
    </source>
</evidence>
<dbReference type="InterPro" id="IPR041588">
    <property type="entry name" value="Integrase_H2C2"/>
</dbReference>
<evidence type="ECO:0000256" key="4">
    <source>
        <dbReference type="ARBA" id="ARBA00022759"/>
    </source>
</evidence>
<dbReference type="GO" id="GO:0015074">
    <property type="term" value="P:DNA integration"/>
    <property type="evidence" value="ECO:0007669"/>
    <property type="project" value="InterPro"/>
</dbReference>
<dbReference type="GO" id="GO:0003964">
    <property type="term" value="F:RNA-directed DNA polymerase activity"/>
    <property type="evidence" value="ECO:0007669"/>
    <property type="project" value="UniProtKB-KW"/>
</dbReference>
<organism evidence="8 9">
    <name type="scientific">Schistosoma haematobium</name>
    <name type="common">Blood fluke</name>
    <dbReference type="NCBI Taxonomy" id="6185"/>
    <lineage>
        <taxon>Eukaryota</taxon>
        <taxon>Metazoa</taxon>
        <taxon>Spiralia</taxon>
        <taxon>Lophotrochozoa</taxon>
        <taxon>Platyhelminthes</taxon>
        <taxon>Trematoda</taxon>
        <taxon>Digenea</taxon>
        <taxon>Strigeidida</taxon>
        <taxon>Schistosomatoidea</taxon>
        <taxon>Schistosomatidae</taxon>
        <taxon>Schistosoma</taxon>
    </lineage>
</organism>
<dbReference type="Pfam" id="PF17917">
    <property type="entry name" value="RT_RNaseH"/>
    <property type="match status" value="1"/>
</dbReference>
<dbReference type="FunFam" id="3.10.20.370:FF:000001">
    <property type="entry name" value="Retrovirus-related Pol polyprotein from transposon 17.6-like protein"/>
    <property type="match status" value="1"/>
</dbReference>
<dbReference type="Gene3D" id="3.30.70.270">
    <property type="match status" value="2"/>
</dbReference>
<dbReference type="Pfam" id="PF17921">
    <property type="entry name" value="Integrase_H2C2"/>
    <property type="match status" value="1"/>
</dbReference>
<dbReference type="Proteomes" id="UP000471633">
    <property type="component" value="Unassembled WGS sequence"/>
</dbReference>
<dbReference type="GO" id="GO:0016787">
    <property type="term" value="F:hydrolase activity"/>
    <property type="evidence" value="ECO:0007669"/>
    <property type="project" value="UniProtKB-KW"/>
</dbReference>
<dbReference type="Pfam" id="PF00665">
    <property type="entry name" value="rve"/>
    <property type="match status" value="1"/>
</dbReference>
<dbReference type="FunFam" id="1.10.340.70:FF:000003">
    <property type="entry name" value="Protein CBG25708"/>
    <property type="match status" value="1"/>
</dbReference>
<dbReference type="Gene3D" id="1.10.340.70">
    <property type="match status" value="1"/>
</dbReference>
<dbReference type="Gene3D" id="3.30.420.10">
    <property type="entry name" value="Ribonuclease H-like superfamily/Ribonuclease H"/>
    <property type="match status" value="1"/>
</dbReference>
<evidence type="ECO:0000256" key="1">
    <source>
        <dbReference type="ARBA" id="ARBA00022679"/>
    </source>
</evidence>
<dbReference type="SUPFAM" id="SSF53098">
    <property type="entry name" value="Ribonuclease H-like"/>
    <property type="match status" value="1"/>
</dbReference>
<dbReference type="GO" id="GO:0004519">
    <property type="term" value="F:endonuclease activity"/>
    <property type="evidence" value="ECO:0007669"/>
    <property type="project" value="UniProtKB-KW"/>
</dbReference>
<reference evidence="8" key="3">
    <citation type="submission" date="2021-06" db="EMBL/GenBank/DDBJ databases">
        <title>Chromosome-level genome assembly for S. haematobium.</title>
        <authorList>
            <person name="Stroehlein A.J."/>
        </authorList>
    </citation>
    <scope>NUCLEOTIDE SEQUENCE</scope>
</reference>
<evidence type="ECO:0000256" key="5">
    <source>
        <dbReference type="ARBA" id="ARBA00022801"/>
    </source>
</evidence>
<reference evidence="8" key="4">
    <citation type="journal article" date="2022" name="PLoS Pathog.">
        <title>Chromosome-level genome of Schistosoma haematobium underpins genome-wide explorations of molecular variation.</title>
        <authorList>
            <person name="Stroehlein A.J."/>
            <person name="Korhonen P.K."/>
            <person name="Lee V.V."/>
            <person name="Ralph S.A."/>
            <person name="Mentink-Kane M."/>
            <person name="You H."/>
            <person name="McManus D.P."/>
            <person name="Tchuente L.T."/>
            <person name="Stothard J.R."/>
            <person name="Kaur P."/>
            <person name="Dudchenko O."/>
            <person name="Aiden E.L."/>
            <person name="Yang B."/>
            <person name="Yang H."/>
            <person name="Emery A.M."/>
            <person name="Webster B.L."/>
            <person name="Brindley P.J."/>
            <person name="Rollinson D."/>
            <person name="Chang B.C.H."/>
            <person name="Gasser R.B."/>
            <person name="Young N.D."/>
        </authorList>
    </citation>
    <scope>NUCLEOTIDE SEQUENCE</scope>
</reference>
<dbReference type="CTD" id="75577142"/>
<dbReference type="InterPro" id="IPR043128">
    <property type="entry name" value="Rev_trsase/Diguanyl_cyclase"/>
</dbReference>
<dbReference type="InterPro" id="IPR001584">
    <property type="entry name" value="Integrase_cat-core"/>
</dbReference>
<feature type="domain" description="Integrase catalytic" evidence="7">
    <location>
        <begin position="412"/>
        <end position="573"/>
    </location>
</feature>
<dbReference type="GeneID" id="75577142"/>
<keyword evidence="6" id="KW-0695">RNA-directed DNA polymerase</keyword>
<evidence type="ECO:0000313" key="8">
    <source>
        <dbReference type="EMBL" id="KAH9591549.1"/>
    </source>
</evidence>
<comment type="caution">
    <text evidence="8">The sequence shown here is derived from an EMBL/GenBank/DDBJ whole genome shotgun (WGS) entry which is preliminary data.</text>
</comment>
<dbReference type="InterPro" id="IPR000477">
    <property type="entry name" value="RT_dom"/>
</dbReference>
<keyword evidence="2" id="KW-0548">Nucleotidyltransferase</keyword>
<dbReference type="InterPro" id="IPR012337">
    <property type="entry name" value="RNaseH-like_sf"/>
</dbReference>
<dbReference type="InterPro" id="IPR050951">
    <property type="entry name" value="Retrovirus_Pol_polyprotein"/>
</dbReference>
<dbReference type="EMBL" id="AMPZ03000002">
    <property type="protein sequence ID" value="KAH9591549.1"/>
    <property type="molecule type" value="Genomic_DNA"/>
</dbReference>
<dbReference type="Pfam" id="PF00078">
    <property type="entry name" value="RVT_1"/>
    <property type="match status" value="1"/>
</dbReference>
<dbReference type="PANTHER" id="PTHR37984">
    <property type="entry name" value="PROTEIN CBG26694"/>
    <property type="match status" value="1"/>
</dbReference>
<evidence type="ECO:0000256" key="3">
    <source>
        <dbReference type="ARBA" id="ARBA00022722"/>
    </source>
</evidence>
<dbReference type="SUPFAM" id="SSF56672">
    <property type="entry name" value="DNA/RNA polymerases"/>
    <property type="match status" value="1"/>
</dbReference>
<accession>A0A922LQT5</accession>
<reference evidence="8" key="1">
    <citation type="journal article" date="2012" name="Nat. Genet.">
        <title>Whole-genome sequence of Schistosoma haematobium.</title>
        <authorList>
            <person name="Young N.D."/>
            <person name="Jex A.R."/>
            <person name="Li B."/>
            <person name="Liu S."/>
            <person name="Yang L."/>
            <person name="Xiong Z."/>
            <person name="Li Y."/>
            <person name="Cantacessi C."/>
            <person name="Hall R.S."/>
            <person name="Xu X."/>
            <person name="Chen F."/>
            <person name="Wu X."/>
            <person name="Zerlotini A."/>
            <person name="Oliveira G."/>
            <person name="Hofmann A."/>
            <person name="Zhang G."/>
            <person name="Fang X."/>
            <person name="Kang Y."/>
            <person name="Campbell B.E."/>
            <person name="Loukas A."/>
            <person name="Ranganathan S."/>
            <person name="Rollinson D."/>
            <person name="Rinaldi G."/>
            <person name="Brindley P.J."/>
            <person name="Yang H."/>
            <person name="Wang J."/>
            <person name="Wang J."/>
            <person name="Gasser R.B."/>
        </authorList>
    </citation>
    <scope>NUCLEOTIDE SEQUENCE</scope>
</reference>
<reference evidence="8" key="2">
    <citation type="journal article" date="2019" name="Gigascience">
        <title>High-quality Schistosoma haematobium genome achieved by single-molecule and long-range sequencing.</title>
        <authorList>
            <person name="Stroehlein A.J."/>
            <person name="Korhonen P.K."/>
            <person name="Chong T.M."/>
            <person name="Lim Y.L."/>
            <person name="Chan K.G."/>
            <person name="Webster B."/>
            <person name="Rollinson D."/>
            <person name="Brindley P.J."/>
            <person name="Gasser R.B."/>
            <person name="Young N.D."/>
        </authorList>
    </citation>
    <scope>NUCLEOTIDE SEQUENCE</scope>
</reference>
<dbReference type="PROSITE" id="PS50994">
    <property type="entry name" value="INTEGRASE"/>
    <property type="match status" value="1"/>
</dbReference>
<dbReference type="InterPro" id="IPR041373">
    <property type="entry name" value="RT_RNaseH"/>
</dbReference>
<proteinExistence type="predicted"/>
<name>A0A922LQT5_SCHHA</name>
<dbReference type="KEGG" id="shx:MS3_00003788"/>
<keyword evidence="9" id="KW-1185">Reference proteome</keyword>
<dbReference type="PANTHER" id="PTHR37984:SF5">
    <property type="entry name" value="PROTEIN NYNRIN-LIKE"/>
    <property type="match status" value="1"/>
</dbReference>
<dbReference type="RefSeq" id="XP_051071734.1">
    <property type="nucleotide sequence ID" value="XM_051211649.1"/>
</dbReference>
<keyword evidence="5" id="KW-0378">Hydrolase</keyword>
<dbReference type="Gene3D" id="3.10.20.370">
    <property type="match status" value="1"/>
</dbReference>
<keyword evidence="1" id="KW-0808">Transferase</keyword>
<sequence length="691" mass="78350">MNKVVSDLEGVEVYQDDLIVHGSNKVVHDQRLIALLRRLIEKNITVNPNKCSFCVSSFECLGYLVDGNGFRPDMKRLAPLTNAPSPKNLTELRSLVGALQYYSRFIPNFSCRANCLFNILTSSSFKWSEEQESCLRSLLKFLQSDAVLRTYSPNVHSVLITDASPVGIGAVLEQEGRPVICVSRKLTVTEQGYSQTQREALAVFWAVKRLHKYLFGKKFTIVTDHEALKFIYHPEKSLARSSAAMVQRWSIALSAYDYTVQHRSAKQIQHVDYISRQSLQDKPINTSDCLLVQPLPVRRSDLIRETRRYFGCILSAIRKGWNANLKRRFPIYFSKRDELSTTPDGILCLNDRVVIPPSLRKSVLEDLHSGHLGVEKMKSLARLTCWWPEINADICRTANNCEKCHQLKNHPSKWVPWPVSSEAWQRIHADYCGPFLGKYYALVVIDSFSKWPEVFFTTSPNSDFTIQALRKVFSREGVPLVLVTDNGSHFAADAVTTWLNGIGCKHLFIAPRHPRSNGQAENFVRTLKTAIDSIAPSTFNELDRGVDTFLLQYRNAKHSVTKETPAKLLKGRILRSNMRCLESAEVTYYRGNDLRPSTGIVLKNVGKSMVRILDIDDLSTHSRHVDQIQFQVPGESVPISIVNSSANEHILDNTESLSNTMSDRLRMNLRRRRTIDYKHLDSNLSCGGCGV</sequence>
<gene>
    <name evidence="8" type="ORF">MS3_00003788</name>
</gene>
<evidence type="ECO:0000256" key="2">
    <source>
        <dbReference type="ARBA" id="ARBA00022695"/>
    </source>
</evidence>
<keyword evidence="4" id="KW-0255">Endonuclease</keyword>
<dbReference type="AlphaFoldDB" id="A0A922LQT5"/>
<dbReference type="CDD" id="cd09274">
    <property type="entry name" value="RNase_HI_RT_Ty3"/>
    <property type="match status" value="1"/>
</dbReference>
<evidence type="ECO:0000259" key="7">
    <source>
        <dbReference type="PROSITE" id="PS50994"/>
    </source>
</evidence>
<dbReference type="InterPro" id="IPR043502">
    <property type="entry name" value="DNA/RNA_pol_sf"/>
</dbReference>
<evidence type="ECO:0000256" key="6">
    <source>
        <dbReference type="ARBA" id="ARBA00022918"/>
    </source>
</evidence>